<dbReference type="GO" id="GO:0005886">
    <property type="term" value="C:plasma membrane"/>
    <property type="evidence" value="ECO:0007669"/>
    <property type="project" value="InterPro"/>
</dbReference>
<keyword evidence="2" id="KW-0444">Lipid biosynthesis</keyword>
<dbReference type="GO" id="GO:0008654">
    <property type="term" value="P:phospholipid biosynthetic process"/>
    <property type="evidence" value="ECO:0007669"/>
    <property type="project" value="UniProtKB-KW"/>
</dbReference>
<keyword evidence="3" id="KW-0808">Transferase</keyword>
<dbReference type="PANTHER" id="PTHR30309:SF0">
    <property type="entry name" value="GLYCEROL-3-PHOSPHATE ACYLTRANSFERASE-RELATED"/>
    <property type="match status" value="1"/>
</dbReference>
<keyword evidence="7 10" id="KW-0472">Membrane</keyword>
<gene>
    <name evidence="11" type="ORF">UFOPK1572_00319</name>
    <name evidence="12" type="ORF">UFOPK2169_00502</name>
</gene>
<evidence type="ECO:0000256" key="1">
    <source>
        <dbReference type="ARBA" id="ARBA00022475"/>
    </source>
</evidence>
<accession>A0A6J6KC13</accession>
<feature type="transmembrane region" description="Helical" evidence="10">
    <location>
        <begin position="81"/>
        <end position="99"/>
    </location>
</feature>
<evidence type="ECO:0000256" key="2">
    <source>
        <dbReference type="ARBA" id="ARBA00022516"/>
    </source>
</evidence>
<feature type="transmembrane region" description="Helical" evidence="10">
    <location>
        <begin position="137"/>
        <end position="156"/>
    </location>
</feature>
<feature type="transmembrane region" description="Helical" evidence="10">
    <location>
        <begin position="105"/>
        <end position="130"/>
    </location>
</feature>
<evidence type="ECO:0000256" key="8">
    <source>
        <dbReference type="ARBA" id="ARBA00023209"/>
    </source>
</evidence>
<evidence type="ECO:0000256" key="7">
    <source>
        <dbReference type="ARBA" id="ARBA00023136"/>
    </source>
</evidence>
<dbReference type="PANTHER" id="PTHR30309">
    <property type="entry name" value="INNER MEMBRANE PROTEIN YGIH"/>
    <property type="match status" value="1"/>
</dbReference>
<evidence type="ECO:0000256" key="5">
    <source>
        <dbReference type="ARBA" id="ARBA00022989"/>
    </source>
</evidence>
<dbReference type="EMBL" id="CAEZTC010000025">
    <property type="protein sequence ID" value="CAB4553248.1"/>
    <property type="molecule type" value="Genomic_DNA"/>
</dbReference>
<sequence>MNIFVALVAIAVSYAVGTIPSAIVVARAKGVDITTFGSGNPGASNVARALGWKYGIIVFAIDAAKGALPAAAALGHRPTAYLCGAAAILGHIFPVNRQFKGGKGIATGGGVLLALHPPVMIVAAAVWVATMKLTKKASLASIVIVPLVLATLAFLGKPAWEIFAFIGIGALIEVRHISNIKRLLSGSEPPVTGQHT</sequence>
<evidence type="ECO:0000256" key="3">
    <source>
        <dbReference type="ARBA" id="ARBA00022679"/>
    </source>
</evidence>
<reference evidence="12" key="1">
    <citation type="submission" date="2020-05" db="EMBL/GenBank/DDBJ databases">
        <authorList>
            <person name="Chiriac C."/>
            <person name="Salcher M."/>
            <person name="Ghai R."/>
            <person name="Kavagutti S V."/>
        </authorList>
    </citation>
    <scope>NUCLEOTIDE SEQUENCE</scope>
</reference>
<organism evidence="12">
    <name type="scientific">freshwater metagenome</name>
    <dbReference type="NCBI Taxonomy" id="449393"/>
    <lineage>
        <taxon>unclassified sequences</taxon>
        <taxon>metagenomes</taxon>
        <taxon>ecological metagenomes</taxon>
    </lineage>
</organism>
<keyword evidence="9" id="KW-1208">Phospholipid metabolism</keyword>
<proteinExistence type="inferred from homology"/>
<keyword evidence="6" id="KW-0443">Lipid metabolism</keyword>
<dbReference type="EMBL" id="CAEZWE010000013">
    <property type="protein sequence ID" value="CAB4646992.1"/>
    <property type="molecule type" value="Genomic_DNA"/>
</dbReference>
<protein>
    <submittedName>
        <fullName evidence="12">Unannotated protein</fullName>
    </submittedName>
</protein>
<dbReference type="SMART" id="SM01207">
    <property type="entry name" value="G3P_acyltransf"/>
    <property type="match status" value="1"/>
</dbReference>
<evidence type="ECO:0000313" key="11">
    <source>
        <dbReference type="EMBL" id="CAB4553248.1"/>
    </source>
</evidence>
<keyword evidence="5 10" id="KW-1133">Transmembrane helix</keyword>
<dbReference type="HAMAP" id="MF_01043">
    <property type="entry name" value="PlsY"/>
    <property type="match status" value="1"/>
</dbReference>
<evidence type="ECO:0000256" key="10">
    <source>
        <dbReference type="SAM" id="Phobius"/>
    </source>
</evidence>
<evidence type="ECO:0000256" key="6">
    <source>
        <dbReference type="ARBA" id="ARBA00023098"/>
    </source>
</evidence>
<keyword evidence="1" id="KW-1003">Cell membrane</keyword>
<dbReference type="InterPro" id="IPR003811">
    <property type="entry name" value="G3P_acylTferase_PlsY"/>
</dbReference>
<dbReference type="Pfam" id="PF02660">
    <property type="entry name" value="G3P_acyltransf"/>
    <property type="match status" value="1"/>
</dbReference>
<keyword evidence="8" id="KW-0594">Phospholipid biosynthesis</keyword>
<dbReference type="AlphaFoldDB" id="A0A6J6KC13"/>
<name>A0A6J6KC13_9ZZZZ</name>
<evidence type="ECO:0000256" key="9">
    <source>
        <dbReference type="ARBA" id="ARBA00023264"/>
    </source>
</evidence>
<evidence type="ECO:0000313" key="12">
    <source>
        <dbReference type="EMBL" id="CAB4646992.1"/>
    </source>
</evidence>
<keyword evidence="4 10" id="KW-0812">Transmembrane</keyword>
<dbReference type="GO" id="GO:0043772">
    <property type="term" value="F:acyl-phosphate glycerol-3-phosphate acyltransferase activity"/>
    <property type="evidence" value="ECO:0007669"/>
    <property type="project" value="InterPro"/>
</dbReference>
<dbReference type="NCBIfam" id="TIGR00023">
    <property type="entry name" value="glycerol-3-phosphate 1-O-acyltransferase PlsY"/>
    <property type="match status" value="1"/>
</dbReference>
<evidence type="ECO:0000256" key="4">
    <source>
        <dbReference type="ARBA" id="ARBA00022692"/>
    </source>
</evidence>